<gene>
    <name evidence="3" type="ORF">JX265_005359</name>
</gene>
<dbReference type="InterPro" id="IPR004827">
    <property type="entry name" value="bZIP"/>
</dbReference>
<feature type="region of interest" description="Disordered" evidence="1">
    <location>
        <begin position="180"/>
        <end position="213"/>
    </location>
</feature>
<reference evidence="3" key="1">
    <citation type="submission" date="2021-03" db="EMBL/GenBank/DDBJ databases">
        <title>Revisited historic fungal species revealed as producer of novel bioactive compounds through whole genome sequencing and comparative genomics.</title>
        <authorList>
            <person name="Vignolle G.A."/>
            <person name="Hochenegger N."/>
            <person name="Mach R.L."/>
            <person name="Mach-Aigner A.R."/>
            <person name="Javad Rahimi M."/>
            <person name="Salim K.A."/>
            <person name="Chan C.M."/>
            <person name="Lim L.B.L."/>
            <person name="Cai F."/>
            <person name="Druzhinina I.S."/>
            <person name="U'Ren J.M."/>
            <person name="Derntl C."/>
        </authorList>
    </citation>
    <scope>NUCLEOTIDE SEQUENCE</scope>
    <source>
        <strain evidence="3">TUCIM 5799</strain>
    </source>
</reference>
<dbReference type="SUPFAM" id="SSF57959">
    <property type="entry name" value="Leucine zipper domain"/>
    <property type="match status" value="1"/>
</dbReference>
<feature type="region of interest" description="Disordered" evidence="1">
    <location>
        <begin position="419"/>
        <end position="439"/>
    </location>
</feature>
<evidence type="ECO:0000256" key="1">
    <source>
        <dbReference type="SAM" id="MobiDB-lite"/>
    </source>
</evidence>
<dbReference type="EMBL" id="JAFIMR010000011">
    <property type="protein sequence ID" value="KAI1872479.1"/>
    <property type="molecule type" value="Genomic_DNA"/>
</dbReference>
<proteinExistence type="predicted"/>
<sequence length="439" mass="48829">MHNSPNTTDNMDAELARKRHRNRFAQQKYRRKLKSHIEELEKRAAVADQLLKANNVHANVLSNNEPLPFGRYSAQLGEHGAAHQIEPVLNDNRISTSSPSRGIADSLQNELSDIQNGHYGIPKDATLMASKPASTMSEEANFFKAFTISEDQLWPKNFQLHDAGNLELQPENIDVTETETANPTARHGSTDTVKVPSLVPSKASPPSVIPRSPHQPIALDSSSLESRVEFVIQSLKKAGFESPDSFVSSYYTSVFRDKSAAKVAQEFSRSKGLPQLLEDLRNKVGSWSTWESSGYKDTIVRLAASMIADEFDRLNRKKYSCEVELQQHFSRLHQASTDVNRGSSVNQLFSLITELKNTLRDELPNLYAITMSLLAQDTPLAQSKRVQLLTATIQIIIASGDEPFQEAAKWVFNRTPPGFMGESGDAPADDFDESAIESF</sequence>
<name>A0A9Q0AQF4_9PEZI</name>
<accession>A0A9Q0AQF4</accession>
<dbReference type="InterPro" id="IPR046347">
    <property type="entry name" value="bZIP_sf"/>
</dbReference>
<dbReference type="GO" id="GO:0003700">
    <property type="term" value="F:DNA-binding transcription factor activity"/>
    <property type="evidence" value="ECO:0007669"/>
    <property type="project" value="InterPro"/>
</dbReference>
<evidence type="ECO:0000313" key="4">
    <source>
        <dbReference type="Proteomes" id="UP000829685"/>
    </source>
</evidence>
<evidence type="ECO:0000259" key="2">
    <source>
        <dbReference type="PROSITE" id="PS00036"/>
    </source>
</evidence>
<dbReference type="AlphaFoldDB" id="A0A9Q0AQF4"/>
<comment type="caution">
    <text evidence="3">The sequence shown here is derived from an EMBL/GenBank/DDBJ whole genome shotgun (WGS) entry which is preliminary data.</text>
</comment>
<protein>
    <recommendedName>
        <fullName evidence="2">BZIP domain-containing protein</fullName>
    </recommendedName>
</protein>
<keyword evidence="4" id="KW-1185">Reference proteome</keyword>
<evidence type="ECO:0000313" key="3">
    <source>
        <dbReference type="EMBL" id="KAI1872479.1"/>
    </source>
</evidence>
<feature type="compositionally biased region" description="Acidic residues" evidence="1">
    <location>
        <begin position="427"/>
        <end position="439"/>
    </location>
</feature>
<dbReference type="PROSITE" id="PS00036">
    <property type="entry name" value="BZIP_BASIC"/>
    <property type="match status" value="1"/>
</dbReference>
<feature type="domain" description="BZIP" evidence="2">
    <location>
        <begin position="17"/>
        <end position="32"/>
    </location>
</feature>
<dbReference type="Proteomes" id="UP000829685">
    <property type="component" value="Unassembled WGS sequence"/>
</dbReference>
<organism evidence="3 4">
    <name type="scientific">Neoarthrinium moseri</name>
    <dbReference type="NCBI Taxonomy" id="1658444"/>
    <lineage>
        <taxon>Eukaryota</taxon>
        <taxon>Fungi</taxon>
        <taxon>Dikarya</taxon>
        <taxon>Ascomycota</taxon>
        <taxon>Pezizomycotina</taxon>
        <taxon>Sordariomycetes</taxon>
        <taxon>Xylariomycetidae</taxon>
        <taxon>Amphisphaeriales</taxon>
        <taxon>Apiosporaceae</taxon>
        <taxon>Neoarthrinium</taxon>
    </lineage>
</organism>
<dbReference type="CDD" id="cd14688">
    <property type="entry name" value="bZIP_YAP"/>
    <property type="match status" value="1"/>
</dbReference>